<dbReference type="Proteomes" id="UP001595462">
    <property type="component" value="Unassembled WGS sequence"/>
</dbReference>
<dbReference type="RefSeq" id="WP_380690710.1">
    <property type="nucleotide sequence ID" value="NZ_JBHRSS010000007.1"/>
</dbReference>
<evidence type="ECO:0000256" key="4">
    <source>
        <dbReference type="ARBA" id="ARBA00022741"/>
    </source>
</evidence>
<comment type="catalytic activity">
    <reaction evidence="6">
        <text>(6S)-5,6,7,8-tetrahydrofolate + formate + ATP = (6R)-10-formyltetrahydrofolate + ADP + phosphate</text>
        <dbReference type="Rhea" id="RHEA:20221"/>
        <dbReference type="ChEBI" id="CHEBI:15740"/>
        <dbReference type="ChEBI" id="CHEBI:30616"/>
        <dbReference type="ChEBI" id="CHEBI:43474"/>
        <dbReference type="ChEBI" id="CHEBI:57453"/>
        <dbReference type="ChEBI" id="CHEBI:195366"/>
        <dbReference type="ChEBI" id="CHEBI:456216"/>
        <dbReference type="EC" id="6.3.4.3"/>
    </reaction>
</comment>
<dbReference type="InterPro" id="IPR000559">
    <property type="entry name" value="Formate_THF_ligase"/>
</dbReference>
<evidence type="ECO:0000256" key="6">
    <source>
        <dbReference type="HAMAP-Rule" id="MF_01543"/>
    </source>
</evidence>
<evidence type="ECO:0000256" key="5">
    <source>
        <dbReference type="ARBA" id="ARBA00022840"/>
    </source>
</evidence>
<feature type="binding site" evidence="6">
    <location>
        <begin position="81"/>
        <end position="88"/>
    </location>
    <ligand>
        <name>ATP</name>
        <dbReference type="ChEBI" id="CHEBI:30616"/>
    </ligand>
</feature>
<sequence length="571" mass="60917">MTARTNFEKAAVTPSQQRSDIDIARAADIRPIADIGAALGVPWEAMVPYGHTKAKIGLDYIDSLADRPDGKLILVTGITPTPPGEGKTTTTVGLCDALNRLGSRAAACLREPSLGPCFGMKGGAAGGGQAQVIPMEDINLHFTGDLHAIGMAHNLLSALIDNHIHWGNALGIDPRRITWRRVMDMNERALREIVVGLGSGNGMPREDGFDITAASEIMAILCLANDLDDLQQRLGRIVVAETFERTPVTAAELDADGAMTVLLKDALMPNLVQTLENNPAFIHGGPFANIAHGCNSVMATKTALKLADYVVTEAGFGADLGAEKFFDIKCRKTGMQPAGAVVVATVRALKMHGGVALKDLKTENVAAVRAGCVNLARHLRNIKLFGVPPIVAINRFDTDTDAELSAIREAGLAHGAETVICTHHADGGRGAEELARRVVALVGRGEARFKPLYEDDLSLWDKVRTIATRLYDADDIVADKKIVQRFKALEKAGFGHFPVCIAKTQYSFSTDPTLRGAPSHHTLPIREVRLSAGAEFVVVVCGEIMTMPGLPRTPAATDMGIGAKGEVRGLF</sequence>
<evidence type="ECO:0000256" key="3">
    <source>
        <dbReference type="ARBA" id="ARBA00022598"/>
    </source>
</evidence>
<dbReference type="GO" id="GO:0004329">
    <property type="term" value="F:formate-tetrahydrofolate ligase activity"/>
    <property type="evidence" value="ECO:0007669"/>
    <property type="project" value="UniProtKB-EC"/>
</dbReference>
<evidence type="ECO:0000313" key="8">
    <source>
        <dbReference type="Proteomes" id="UP001595462"/>
    </source>
</evidence>
<dbReference type="Gene3D" id="3.40.50.300">
    <property type="entry name" value="P-loop containing nucleotide triphosphate hydrolases"/>
    <property type="match status" value="1"/>
</dbReference>
<comment type="similarity">
    <text evidence="6">Belongs to the formate--tetrahydrofolate ligase family.</text>
</comment>
<evidence type="ECO:0000256" key="2">
    <source>
        <dbReference type="ARBA" id="ARBA00022563"/>
    </source>
</evidence>
<comment type="pathway">
    <text evidence="1 6">One-carbon metabolism; tetrahydrofolate interconversion.</text>
</comment>
<dbReference type="InterPro" id="IPR027417">
    <property type="entry name" value="P-loop_NTPase"/>
</dbReference>
<dbReference type="NCBIfam" id="NF010030">
    <property type="entry name" value="PRK13505.1"/>
    <property type="match status" value="1"/>
</dbReference>
<proteinExistence type="inferred from homology"/>
<dbReference type="EC" id="6.3.4.3" evidence="6"/>
<comment type="caution">
    <text evidence="7">The sequence shown here is derived from an EMBL/GenBank/DDBJ whole genome shotgun (WGS) entry which is preliminary data.</text>
</comment>
<dbReference type="SUPFAM" id="SSF52540">
    <property type="entry name" value="P-loop containing nucleoside triphosphate hydrolases"/>
    <property type="match status" value="1"/>
</dbReference>
<keyword evidence="8" id="KW-1185">Reference proteome</keyword>
<evidence type="ECO:0000256" key="1">
    <source>
        <dbReference type="ARBA" id="ARBA00004777"/>
    </source>
</evidence>
<keyword evidence="5 6" id="KW-0067">ATP-binding</keyword>
<accession>A0ABV7EUS7</accession>
<keyword evidence="4 6" id="KW-0547">Nucleotide-binding</keyword>
<keyword evidence="2 6" id="KW-0554">One-carbon metabolism</keyword>
<gene>
    <name evidence="6" type="primary">fhs</name>
    <name evidence="7" type="ORF">ACFOSU_14810</name>
</gene>
<name>A0ABV7EUS7_9GAMM</name>
<dbReference type="PROSITE" id="PS00722">
    <property type="entry name" value="FTHFS_2"/>
    <property type="match status" value="1"/>
</dbReference>
<dbReference type="HAMAP" id="MF_01543">
    <property type="entry name" value="FTHFS"/>
    <property type="match status" value="1"/>
</dbReference>
<dbReference type="InterPro" id="IPR020628">
    <property type="entry name" value="Formate_THF_ligase_CS"/>
</dbReference>
<evidence type="ECO:0000313" key="7">
    <source>
        <dbReference type="EMBL" id="MFC3105150.1"/>
    </source>
</evidence>
<dbReference type="Gene3D" id="3.10.410.10">
    <property type="entry name" value="Formyltetrahydrofolate synthetase, domain 3"/>
    <property type="match status" value="1"/>
</dbReference>
<dbReference type="Pfam" id="PF01268">
    <property type="entry name" value="FTHFS"/>
    <property type="match status" value="1"/>
</dbReference>
<organism evidence="7 8">
    <name type="scientific">Salinisphaera aquimarina</name>
    <dbReference type="NCBI Taxonomy" id="2094031"/>
    <lineage>
        <taxon>Bacteria</taxon>
        <taxon>Pseudomonadati</taxon>
        <taxon>Pseudomonadota</taxon>
        <taxon>Gammaproteobacteria</taxon>
        <taxon>Salinisphaerales</taxon>
        <taxon>Salinisphaeraceae</taxon>
        <taxon>Salinisphaera</taxon>
    </lineage>
</organism>
<dbReference type="CDD" id="cd00477">
    <property type="entry name" value="FTHFS"/>
    <property type="match status" value="1"/>
</dbReference>
<dbReference type="EMBL" id="JBHRSS010000007">
    <property type="protein sequence ID" value="MFC3105150.1"/>
    <property type="molecule type" value="Genomic_DNA"/>
</dbReference>
<protein>
    <recommendedName>
        <fullName evidence="6">Formate--tetrahydrofolate ligase</fullName>
        <ecNumber evidence="6">6.3.4.3</ecNumber>
    </recommendedName>
    <alternativeName>
        <fullName evidence="6">Formyltetrahydrofolate synthetase</fullName>
        <shortName evidence="6">FHS</shortName>
        <shortName evidence="6">FTHFS</shortName>
    </alternativeName>
</protein>
<keyword evidence="3 6" id="KW-0436">Ligase</keyword>
<reference evidence="8" key="1">
    <citation type="journal article" date="2019" name="Int. J. Syst. Evol. Microbiol.">
        <title>The Global Catalogue of Microorganisms (GCM) 10K type strain sequencing project: providing services to taxonomists for standard genome sequencing and annotation.</title>
        <authorList>
            <consortium name="The Broad Institute Genomics Platform"/>
            <consortium name="The Broad Institute Genome Sequencing Center for Infectious Disease"/>
            <person name="Wu L."/>
            <person name="Ma J."/>
        </authorList>
    </citation>
    <scope>NUCLEOTIDE SEQUENCE [LARGE SCALE GENOMIC DNA]</scope>
    <source>
        <strain evidence="8">KCTC 52640</strain>
    </source>
</reference>
<dbReference type="Gene3D" id="3.30.1510.10">
    <property type="entry name" value="Domain 2, N(10)-formyltetrahydrofolate synthetase"/>
    <property type="match status" value="1"/>
</dbReference>